<organism evidence="2 3">
    <name type="scientific">Breznakia pachnodae</name>
    <dbReference type="NCBI Taxonomy" id="265178"/>
    <lineage>
        <taxon>Bacteria</taxon>
        <taxon>Bacillati</taxon>
        <taxon>Bacillota</taxon>
        <taxon>Erysipelotrichia</taxon>
        <taxon>Erysipelotrichales</taxon>
        <taxon>Erysipelotrichaceae</taxon>
        <taxon>Breznakia</taxon>
    </lineage>
</organism>
<dbReference type="Proteomes" id="UP001230220">
    <property type="component" value="Unassembled WGS sequence"/>
</dbReference>
<reference evidence="2 3" key="1">
    <citation type="submission" date="2023-07" db="EMBL/GenBank/DDBJ databases">
        <title>Genomic Encyclopedia of Type Strains, Phase IV (KMG-IV): sequencing the most valuable type-strain genomes for metagenomic binning, comparative biology and taxonomic classification.</title>
        <authorList>
            <person name="Goeker M."/>
        </authorList>
    </citation>
    <scope>NUCLEOTIDE SEQUENCE [LARGE SCALE GENOMIC DNA]</scope>
    <source>
        <strain evidence="2 3">DSM 16784</strain>
    </source>
</reference>
<dbReference type="PANTHER" id="PTHR41309">
    <property type="entry name" value="MEMBRANE PROTEIN-RELATED"/>
    <property type="match status" value="1"/>
</dbReference>
<feature type="transmembrane region" description="Helical" evidence="1">
    <location>
        <begin position="12"/>
        <end position="31"/>
    </location>
</feature>
<evidence type="ECO:0000313" key="3">
    <source>
        <dbReference type="Proteomes" id="UP001230220"/>
    </source>
</evidence>
<dbReference type="PANTHER" id="PTHR41309:SF2">
    <property type="entry name" value="MEMBRANE PROTEIN"/>
    <property type="match status" value="1"/>
</dbReference>
<dbReference type="Pfam" id="PF13346">
    <property type="entry name" value="ABC2_membrane_5"/>
    <property type="match status" value="1"/>
</dbReference>
<gene>
    <name evidence="2" type="ORF">J2S15_000351</name>
</gene>
<keyword evidence="1" id="KW-0812">Transmembrane</keyword>
<proteinExistence type="predicted"/>
<feature type="transmembrane region" description="Helical" evidence="1">
    <location>
        <begin position="118"/>
        <end position="140"/>
    </location>
</feature>
<keyword evidence="1" id="KW-1133">Transmembrane helix</keyword>
<accession>A0ABU0DYA4</accession>
<sequence>MKGLIYKDLQTIKGYKNSLLILLLVFVGVSFVDDGYLNMLMFMIPFMVIMMSINTFSYDEYTLWDSYALTMPLNRKDIVRSKYVLAFILIAIGVVLGGAVPLLISYVNNGVGNLENMLSSLGGTMFGIALVVALTIPFIYKFGADKARIYMMISVALLALGVVGIVYLLNNTFDVGVMMTTLYNVINSYGIIIAIAALIGAFALSYKISCNIYEKKEL</sequence>
<protein>
    <submittedName>
        <fullName evidence="2">ABC-type transport system involved in multi-copper enzyme maturation permease subunit</fullName>
    </submittedName>
</protein>
<evidence type="ECO:0000313" key="2">
    <source>
        <dbReference type="EMBL" id="MDQ0359620.1"/>
    </source>
</evidence>
<feature type="transmembrane region" description="Helical" evidence="1">
    <location>
        <begin position="189"/>
        <end position="206"/>
    </location>
</feature>
<feature type="transmembrane region" description="Helical" evidence="1">
    <location>
        <begin position="37"/>
        <end position="56"/>
    </location>
</feature>
<evidence type="ECO:0000256" key="1">
    <source>
        <dbReference type="SAM" id="Phobius"/>
    </source>
</evidence>
<comment type="caution">
    <text evidence="2">The sequence shown here is derived from an EMBL/GenBank/DDBJ whole genome shotgun (WGS) entry which is preliminary data.</text>
</comment>
<name>A0ABU0DYA4_9FIRM</name>
<dbReference type="InterPro" id="IPR025699">
    <property type="entry name" value="ABC2_memb-like"/>
</dbReference>
<dbReference type="RefSeq" id="WP_307404887.1">
    <property type="nucleotide sequence ID" value="NZ_JAUSUR010000001.1"/>
</dbReference>
<feature type="transmembrane region" description="Helical" evidence="1">
    <location>
        <begin position="149"/>
        <end position="169"/>
    </location>
</feature>
<dbReference type="EMBL" id="JAUSUR010000001">
    <property type="protein sequence ID" value="MDQ0359620.1"/>
    <property type="molecule type" value="Genomic_DNA"/>
</dbReference>
<feature type="transmembrane region" description="Helical" evidence="1">
    <location>
        <begin position="83"/>
        <end position="106"/>
    </location>
</feature>
<keyword evidence="1" id="KW-0472">Membrane</keyword>
<keyword evidence="3" id="KW-1185">Reference proteome</keyword>